<comment type="similarity">
    <text evidence="2">Belongs to the cation transport ATPase (P-type) (TC 3.A.3) family. Type IIA subfamily.</text>
</comment>
<evidence type="ECO:0000256" key="8">
    <source>
        <dbReference type="ARBA" id="ARBA00022989"/>
    </source>
</evidence>
<dbReference type="PRINTS" id="PR00121">
    <property type="entry name" value="NAKATPASE"/>
</dbReference>
<dbReference type="Pfam" id="PF00122">
    <property type="entry name" value="E1-E2_ATPase"/>
    <property type="match status" value="1"/>
</dbReference>
<evidence type="ECO:0000256" key="6">
    <source>
        <dbReference type="ARBA" id="ARBA00022840"/>
    </source>
</evidence>
<reference evidence="12 13" key="1">
    <citation type="submission" date="2024-09" db="EMBL/GenBank/DDBJ databases">
        <authorList>
            <person name="Sun Q."/>
            <person name="Mori K."/>
        </authorList>
    </citation>
    <scope>NUCLEOTIDE SEQUENCE [LARGE SCALE GENOMIC DNA]</scope>
    <source>
        <strain evidence="12 13">CECT 8726</strain>
    </source>
</reference>
<feature type="transmembrane region" description="Helical" evidence="10">
    <location>
        <begin position="861"/>
        <end position="877"/>
    </location>
</feature>
<dbReference type="PRINTS" id="PR00119">
    <property type="entry name" value="CATATPASE"/>
</dbReference>
<dbReference type="Gene3D" id="2.70.150.10">
    <property type="entry name" value="Calcium-transporting ATPase, cytoplasmic transduction domain A"/>
    <property type="match status" value="1"/>
</dbReference>
<evidence type="ECO:0000256" key="2">
    <source>
        <dbReference type="ARBA" id="ARBA00005675"/>
    </source>
</evidence>
<evidence type="ECO:0000256" key="3">
    <source>
        <dbReference type="ARBA" id="ARBA00022475"/>
    </source>
</evidence>
<dbReference type="InterPro" id="IPR044492">
    <property type="entry name" value="P_typ_ATPase_HD_dom"/>
</dbReference>
<dbReference type="InterPro" id="IPR008250">
    <property type="entry name" value="ATPase_P-typ_transduc_dom_A_sf"/>
</dbReference>
<evidence type="ECO:0000259" key="11">
    <source>
        <dbReference type="SMART" id="SM00831"/>
    </source>
</evidence>
<evidence type="ECO:0000256" key="7">
    <source>
        <dbReference type="ARBA" id="ARBA00022967"/>
    </source>
</evidence>
<keyword evidence="7" id="KW-1278">Translocase</keyword>
<dbReference type="Gene3D" id="3.40.1110.10">
    <property type="entry name" value="Calcium-transporting ATPase, cytoplasmic domain N"/>
    <property type="match status" value="1"/>
</dbReference>
<dbReference type="InterPro" id="IPR018303">
    <property type="entry name" value="ATPase_P-typ_P_site"/>
</dbReference>
<keyword evidence="9 10" id="KW-0472">Membrane</keyword>
<dbReference type="PROSITE" id="PS00154">
    <property type="entry name" value="ATPASE_E1_E2"/>
    <property type="match status" value="1"/>
</dbReference>
<comment type="subcellular location">
    <subcellularLocation>
        <location evidence="1">Cell membrane</location>
        <topology evidence="1">Multi-pass membrane protein</topology>
    </subcellularLocation>
</comment>
<dbReference type="Gene3D" id="3.40.50.1000">
    <property type="entry name" value="HAD superfamily/HAD-like"/>
    <property type="match status" value="1"/>
</dbReference>
<dbReference type="Pfam" id="PF00690">
    <property type="entry name" value="Cation_ATPase_N"/>
    <property type="match status" value="1"/>
</dbReference>
<comment type="caution">
    <text evidence="12">The sequence shown here is derived from an EMBL/GenBank/DDBJ whole genome shotgun (WGS) entry which is preliminary data.</text>
</comment>
<keyword evidence="8 10" id="KW-1133">Transmembrane helix</keyword>
<evidence type="ECO:0000256" key="4">
    <source>
        <dbReference type="ARBA" id="ARBA00022692"/>
    </source>
</evidence>
<dbReference type="InterPro" id="IPR006068">
    <property type="entry name" value="ATPase_P-typ_cation-transptr_C"/>
</dbReference>
<dbReference type="RefSeq" id="WP_213888186.1">
    <property type="nucleotide sequence ID" value="NZ_JAGFNU010000003.1"/>
</dbReference>
<dbReference type="SFLD" id="SFLDG00002">
    <property type="entry name" value="C1.7:_P-type_atpase_like"/>
    <property type="match status" value="1"/>
</dbReference>
<dbReference type="EMBL" id="JBHMEA010000049">
    <property type="protein sequence ID" value="MFB9233257.1"/>
    <property type="molecule type" value="Genomic_DNA"/>
</dbReference>
<dbReference type="InterPro" id="IPR001757">
    <property type="entry name" value="P_typ_ATPase"/>
</dbReference>
<evidence type="ECO:0000313" key="13">
    <source>
        <dbReference type="Proteomes" id="UP001589683"/>
    </source>
</evidence>
<name>A0ABV5JIG6_9RHOB</name>
<feature type="transmembrane region" description="Helical" evidence="10">
    <location>
        <begin position="675"/>
        <end position="696"/>
    </location>
</feature>
<dbReference type="Gene3D" id="1.20.1110.10">
    <property type="entry name" value="Calcium-transporting ATPase, transmembrane domain"/>
    <property type="match status" value="1"/>
</dbReference>
<dbReference type="SUPFAM" id="SSF81653">
    <property type="entry name" value="Calcium ATPase, transduction domain A"/>
    <property type="match status" value="1"/>
</dbReference>
<dbReference type="SMART" id="SM00831">
    <property type="entry name" value="Cation_ATPase_N"/>
    <property type="match status" value="1"/>
</dbReference>
<dbReference type="SFLD" id="SFLDF00027">
    <property type="entry name" value="p-type_atpase"/>
    <property type="match status" value="1"/>
</dbReference>
<dbReference type="SUPFAM" id="SSF81660">
    <property type="entry name" value="Metal cation-transporting ATPase, ATP-binding domain N"/>
    <property type="match status" value="1"/>
</dbReference>
<dbReference type="Proteomes" id="UP001589683">
    <property type="component" value="Unassembled WGS sequence"/>
</dbReference>
<dbReference type="PANTHER" id="PTHR43294:SF21">
    <property type="entry name" value="CATION TRANSPORTING ATPASE"/>
    <property type="match status" value="1"/>
</dbReference>
<evidence type="ECO:0000313" key="12">
    <source>
        <dbReference type="EMBL" id="MFB9233257.1"/>
    </source>
</evidence>
<keyword evidence="6" id="KW-0067">ATP-binding</keyword>
<keyword evidence="4 10" id="KW-0812">Transmembrane</keyword>
<feature type="transmembrane region" description="Helical" evidence="10">
    <location>
        <begin position="829"/>
        <end position="849"/>
    </location>
</feature>
<sequence>MLKDIPLQSRPINEVKDGLRTSDDGLSTAEAQARLAQYGRNELQVGKSTPEIVKFLWQFKNFFALLLLAGGGLALTAERLDPGQGNLYIAIALIAVVFLNATFTYLQEHQSEKIMDSFKKMMPSIVTTMRDGAPCELPGAELVPGDVIVLHEGDKVPADGRLLSASHFKVDLSSLTGESEPQLLDPAKSHESIMESPNMVFSGTLVQSGEGRVVICETGMTTQIGSIVELTKATDAAETPIHREIKHFIKMISAIAIFLGLTFFAVSVAIGNGAIASLIFAIGIIVANVPEGLLPTVTLSLTMASRRMARKNALIKNLESVETLGSTTVICTDKTGTLTQNRLGVNTVVLGRQSYRVDDPALTADPISKPLLRTMAICNNAYLTDVGYSGDATDGALLLFANDKADVRSLIDVNEISEEPFSSVSKRMISIVSDKQSDATTAYLKGAPEVVLDMCDRVMINGEILELTPSRRSHVIDDYRTLAGRGERGLAFASRLSDGSAVPEDGYIFIGLVGMIDPPRPEVPVALERCRSAGIRVIMLTGDYGLTAETIGRQIGLFTGIGRVVQGDELSAMSDSALQNVLKTEPEIIFARIAPAQKLQVVQALQALGETVTVTGDGVNDAPALKNADMGVAMGLMGTDVAKEASNMVLMDDNFATIVSAIEEGRTIFDNIKKFVAYILTSNIPEILPFIAFVLLDIPLPLTVILILGIDLGTDIVPALGLGAEPPETDVMKRGPRKRSERLLTRNLLIMSYGVVGMIQAAAGFFSYFVILYAGGWEWGQDLANSDPLYRTAITGFFASIIICQVSDVLICRTRRQSIFTVGWFSNRLVWLGIGTELLLLALIAYVPAFNVFFGTAPLEAWHLMLSVPFAILILIGDELRRYMIRRDNAFVQRWLMW</sequence>
<dbReference type="InterPro" id="IPR023299">
    <property type="entry name" value="ATPase_P-typ_cyto_dom_N"/>
</dbReference>
<dbReference type="SUPFAM" id="SSF81665">
    <property type="entry name" value="Calcium ATPase, transmembrane domain M"/>
    <property type="match status" value="1"/>
</dbReference>
<feature type="transmembrane region" description="Helical" evidence="10">
    <location>
        <begin position="87"/>
        <end position="106"/>
    </location>
</feature>
<dbReference type="InterPro" id="IPR023214">
    <property type="entry name" value="HAD_sf"/>
</dbReference>
<gene>
    <name evidence="12" type="ORF">ACFFUT_15815</name>
</gene>
<dbReference type="InterPro" id="IPR059000">
    <property type="entry name" value="ATPase_P-type_domA"/>
</dbReference>
<dbReference type="InterPro" id="IPR050510">
    <property type="entry name" value="Cation_transp_ATPase_P-type"/>
</dbReference>
<feature type="domain" description="Cation-transporting P-type ATPase N-terminal" evidence="11">
    <location>
        <begin position="6"/>
        <end position="79"/>
    </location>
</feature>
<feature type="transmembrane region" description="Helical" evidence="10">
    <location>
        <begin position="276"/>
        <end position="301"/>
    </location>
</feature>
<feature type="transmembrane region" description="Helical" evidence="10">
    <location>
        <begin position="251"/>
        <end position="270"/>
    </location>
</feature>
<dbReference type="NCBIfam" id="TIGR01494">
    <property type="entry name" value="ATPase_P-type"/>
    <property type="match status" value="2"/>
</dbReference>
<organism evidence="12 13">
    <name type="scientific">Pseudohalocynthiibacter aestuariivivens</name>
    <dbReference type="NCBI Taxonomy" id="1591409"/>
    <lineage>
        <taxon>Bacteria</taxon>
        <taxon>Pseudomonadati</taxon>
        <taxon>Pseudomonadota</taxon>
        <taxon>Alphaproteobacteria</taxon>
        <taxon>Rhodobacterales</taxon>
        <taxon>Paracoccaceae</taxon>
        <taxon>Pseudohalocynthiibacter</taxon>
    </lineage>
</organism>
<evidence type="ECO:0000256" key="10">
    <source>
        <dbReference type="SAM" id="Phobius"/>
    </source>
</evidence>
<protein>
    <submittedName>
        <fullName evidence="12">Cation-translocating P-type ATPase</fullName>
    </submittedName>
</protein>
<feature type="transmembrane region" description="Helical" evidence="10">
    <location>
        <begin position="789"/>
        <end position="809"/>
    </location>
</feature>
<keyword evidence="3" id="KW-1003">Cell membrane</keyword>
<evidence type="ECO:0000256" key="1">
    <source>
        <dbReference type="ARBA" id="ARBA00004651"/>
    </source>
</evidence>
<feature type="transmembrane region" description="Helical" evidence="10">
    <location>
        <begin position="702"/>
        <end position="722"/>
    </location>
</feature>
<dbReference type="SUPFAM" id="SSF56784">
    <property type="entry name" value="HAD-like"/>
    <property type="match status" value="1"/>
</dbReference>
<dbReference type="Pfam" id="PF00689">
    <property type="entry name" value="Cation_ATPase_C"/>
    <property type="match status" value="1"/>
</dbReference>
<dbReference type="InterPro" id="IPR036412">
    <property type="entry name" value="HAD-like_sf"/>
</dbReference>
<keyword evidence="13" id="KW-1185">Reference proteome</keyword>
<proteinExistence type="inferred from homology"/>
<dbReference type="InterPro" id="IPR023298">
    <property type="entry name" value="ATPase_P-typ_TM_dom_sf"/>
</dbReference>
<dbReference type="Pfam" id="PF13246">
    <property type="entry name" value="Cation_ATPase"/>
    <property type="match status" value="1"/>
</dbReference>
<feature type="transmembrane region" description="Helical" evidence="10">
    <location>
        <begin position="55"/>
        <end position="75"/>
    </location>
</feature>
<evidence type="ECO:0000256" key="9">
    <source>
        <dbReference type="ARBA" id="ARBA00023136"/>
    </source>
</evidence>
<dbReference type="SFLD" id="SFLDS00003">
    <property type="entry name" value="Haloacid_Dehalogenase"/>
    <property type="match status" value="1"/>
</dbReference>
<keyword evidence="5" id="KW-0547">Nucleotide-binding</keyword>
<feature type="transmembrane region" description="Helical" evidence="10">
    <location>
        <begin position="743"/>
        <end position="769"/>
    </location>
</feature>
<dbReference type="PANTHER" id="PTHR43294">
    <property type="entry name" value="SODIUM/POTASSIUM-TRANSPORTING ATPASE SUBUNIT ALPHA"/>
    <property type="match status" value="1"/>
</dbReference>
<accession>A0ABV5JIG6</accession>
<dbReference type="InterPro" id="IPR004014">
    <property type="entry name" value="ATPase_P-typ_cation-transptr_N"/>
</dbReference>
<evidence type="ECO:0000256" key="5">
    <source>
        <dbReference type="ARBA" id="ARBA00022741"/>
    </source>
</evidence>